<protein>
    <submittedName>
        <fullName evidence="2">Uncharacterized protein</fullName>
    </submittedName>
</protein>
<sequence length="93" mass="10635">MVPFLKRRMPKKCRNQGSPKTEMSKPDQQLLEHSVFLGSWADGRDEMRLALSALAERFVIEHRRSIEKLALALDQRRTMSGAEVGEIIRSIGQ</sequence>
<gene>
    <name evidence="2" type="ORF">HB770_12755</name>
</gene>
<reference evidence="3" key="1">
    <citation type="journal article" date="2020" name="Mol. Plant Microbe">
        <title>Rhizobial microsymbionts of the narrowly endemic Oxytropis species growing in Kamchatka are characterized by significant genetic diversity and possess a set of genes that are associated with T3SS and T6SS secretion systems and can affect the development of symbiosis.</title>
        <authorList>
            <person name="Safronova V."/>
            <person name="Guro P."/>
            <person name="Sazanova A."/>
            <person name="Kuznetsova I."/>
            <person name="Belimov A."/>
            <person name="Yakubov V."/>
            <person name="Chirak E."/>
            <person name="Afonin A."/>
            <person name="Gogolev Y."/>
            <person name="Andronov E."/>
            <person name="Tikhonovich I."/>
        </authorList>
    </citation>
    <scope>NUCLEOTIDE SEQUENCE [LARGE SCALE GENOMIC DNA]</scope>
    <source>
        <strain evidence="3">RCAM0610</strain>
    </source>
</reference>
<accession>A0A7G6RJN8</accession>
<feature type="compositionally biased region" description="Basic residues" evidence="1">
    <location>
        <begin position="1"/>
        <end position="14"/>
    </location>
</feature>
<dbReference type="AlphaFoldDB" id="A0A7G6RJN8"/>
<evidence type="ECO:0000313" key="2">
    <source>
        <dbReference type="EMBL" id="QND42470.1"/>
    </source>
</evidence>
<dbReference type="EMBL" id="CP050549">
    <property type="protein sequence ID" value="QND42470.1"/>
    <property type="molecule type" value="Genomic_DNA"/>
</dbReference>
<feature type="region of interest" description="Disordered" evidence="1">
    <location>
        <begin position="1"/>
        <end position="27"/>
    </location>
</feature>
<dbReference type="Proteomes" id="UP000515518">
    <property type="component" value="Chromosome"/>
</dbReference>
<organism evidence="2 3">
    <name type="scientific">Rhizobium leguminosarum bv. viciae</name>
    <dbReference type="NCBI Taxonomy" id="387"/>
    <lineage>
        <taxon>Bacteria</taxon>
        <taxon>Pseudomonadati</taxon>
        <taxon>Pseudomonadota</taxon>
        <taxon>Alphaproteobacteria</taxon>
        <taxon>Hyphomicrobiales</taxon>
        <taxon>Rhizobiaceae</taxon>
        <taxon>Rhizobium/Agrobacterium group</taxon>
        <taxon>Rhizobium</taxon>
    </lineage>
</organism>
<proteinExistence type="predicted"/>
<evidence type="ECO:0000256" key="1">
    <source>
        <dbReference type="SAM" id="MobiDB-lite"/>
    </source>
</evidence>
<evidence type="ECO:0000313" key="3">
    <source>
        <dbReference type="Proteomes" id="UP000515518"/>
    </source>
</evidence>
<name>A0A7G6RJN8_RHILV</name>